<evidence type="ECO:0000256" key="4">
    <source>
        <dbReference type="ARBA" id="ARBA00023163"/>
    </source>
</evidence>
<dbReference type="Proteomes" id="UP001501237">
    <property type="component" value="Unassembled WGS sequence"/>
</dbReference>
<dbReference type="SUPFAM" id="SSF46785">
    <property type="entry name" value="Winged helix' DNA-binding domain"/>
    <property type="match status" value="1"/>
</dbReference>
<dbReference type="PANTHER" id="PTHR30346:SF29">
    <property type="entry name" value="LYSR SUBSTRATE-BINDING"/>
    <property type="match status" value="1"/>
</dbReference>
<protein>
    <submittedName>
        <fullName evidence="6">LysR family transcriptional regulator</fullName>
    </submittedName>
</protein>
<keyword evidence="3" id="KW-0238">DNA-binding</keyword>
<dbReference type="PRINTS" id="PR00039">
    <property type="entry name" value="HTHLYSR"/>
</dbReference>
<dbReference type="Pfam" id="PF03466">
    <property type="entry name" value="LysR_substrate"/>
    <property type="match status" value="1"/>
</dbReference>
<evidence type="ECO:0000313" key="6">
    <source>
        <dbReference type="EMBL" id="GAA3224430.1"/>
    </source>
</evidence>
<keyword evidence="2" id="KW-0805">Transcription regulation</keyword>
<evidence type="ECO:0000256" key="3">
    <source>
        <dbReference type="ARBA" id="ARBA00023125"/>
    </source>
</evidence>
<evidence type="ECO:0000256" key="2">
    <source>
        <dbReference type="ARBA" id="ARBA00023015"/>
    </source>
</evidence>
<dbReference type="InterPro" id="IPR000847">
    <property type="entry name" value="LysR_HTH_N"/>
</dbReference>
<organism evidence="6 7">
    <name type="scientific">Actinocorallia longicatena</name>
    <dbReference type="NCBI Taxonomy" id="111803"/>
    <lineage>
        <taxon>Bacteria</taxon>
        <taxon>Bacillati</taxon>
        <taxon>Actinomycetota</taxon>
        <taxon>Actinomycetes</taxon>
        <taxon>Streptosporangiales</taxon>
        <taxon>Thermomonosporaceae</taxon>
        <taxon>Actinocorallia</taxon>
    </lineage>
</organism>
<dbReference type="RefSeq" id="WP_344832938.1">
    <property type="nucleotide sequence ID" value="NZ_BAAAUV010000014.1"/>
</dbReference>
<feature type="domain" description="HTH lysR-type" evidence="5">
    <location>
        <begin position="2"/>
        <end position="59"/>
    </location>
</feature>
<gene>
    <name evidence="6" type="ORF">GCM10010468_51440</name>
</gene>
<dbReference type="PANTHER" id="PTHR30346">
    <property type="entry name" value="TRANSCRIPTIONAL DUAL REGULATOR HCAR-RELATED"/>
    <property type="match status" value="1"/>
</dbReference>
<comment type="caution">
    <text evidence="6">The sequence shown here is derived from an EMBL/GenBank/DDBJ whole genome shotgun (WGS) entry which is preliminary data.</text>
</comment>
<evidence type="ECO:0000256" key="1">
    <source>
        <dbReference type="ARBA" id="ARBA00009437"/>
    </source>
</evidence>
<sequence>MFDLEELRLFVSVAGTGSFTGAAAELNYTQSAVSRRIAALEQEAGGPLFDRLARGVRLTPAGRVLHRHALELLEREAAAGRELAALHSGRAGILRVGAFATANVALVPSALARFRTSHPEVETVPWEGRSSELVERLASGALDLAVISDYPSGLPPVDGVTVTPLLTDELSVALPAGHPLAGSGPLPLAELSGETWIQHGPADRPTRLSEACAQAGFTPRRILRIAEWTGKFGYVAAGLGVTLVPSLAAAAVPPSVVLRPLRDPTPARAVHLALPATPLPAAYALAALLRP</sequence>
<keyword evidence="4" id="KW-0804">Transcription</keyword>
<dbReference type="EMBL" id="BAAAUV010000014">
    <property type="protein sequence ID" value="GAA3224430.1"/>
    <property type="molecule type" value="Genomic_DNA"/>
</dbReference>
<dbReference type="InterPro" id="IPR005119">
    <property type="entry name" value="LysR_subst-bd"/>
</dbReference>
<evidence type="ECO:0000313" key="7">
    <source>
        <dbReference type="Proteomes" id="UP001501237"/>
    </source>
</evidence>
<dbReference type="Gene3D" id="3.40.190.10">
    <property type="entry name" value="Periplasmic binding protein-like II"/>
    <property type="match status" value="2"/>
</dbReference>
<name>A0ABP6QII2_9ACTN</name>
<dbReference type="Pfam" id="PF00126">
    <property type="entry name" value="HTH_1"/>
    <property type="match status" value="1"/>
</dbReference>
<keyword evidence="7" id="KW-1185">Reference proteome</keyword>
<reference evidence="7" key="1">
    <citation type="journal article" date="2019" name="Int. J. Syst. Evol. Microbiol.">
        <title>The Global Catalogue of Microorganisms (GCM) 10K type strain sequencing project: providing services to taxonomists for standard genome sequencing and annotation.</title>
        <authorList>
            <consortium name="The Broad Institute Genomics Platform"/>
            <consortium name="The Broad Institute Genome Sequencing Center for Infectious Disease"/>
            <person name="Wu L."/>
            <person name="Ma J."/>
        </authorList>
    </citation>
    <scope>NUCLEOTIDE SEQUENCE [LARGE SCALE GENOMIC DNA]</scope>
    <source>
        <strain evidence="7">JCM 9377</strain>
    </source>
</reference>
<dbReference type="InterPro" id="IPR036390">
    <property type="entry name" value="WH_DNA-bd_sf"/>
</dbReference>
<dbReference type="Gene3D" id="1.10.10.10">
    <property type="entry name" value="Winged helix-like DNA-binding domain superfamily/Winged helix DNA-binding domain"/>
    <property type="match status" value="1"/>
</dbReference>
<dbReference type="PROSITE" id="PS50931">
    <property type="entry name" value="HTH_LYSR"/>
    <property type="match status" value="1"/>
</dbReference>
<dbReference type="SUPFAM" id="SSF53850">
    <property type="entry name" value="Periplasmic binding protein-like II"/>
    <property type="match status" value="1"/>
</dbReference>
<evidence type="ECO:0000259" key="5">
    <source>
        <dbReference type="PROSITE" id="PS50931"/>
    </source>
</evidence>
<comment type="similarity">
    <text evidence="1">Belongs to the LysR transcriptional regulatory family.</text>
</comment>
<dbReference type="CDD" id="cd08423">
    <property type="entry name" value="PBP2_LTTR_like_6"/>
    <property type="match status" value="1"/>
</dbReference>
<dbReference type="InterPro" id="IPR036388">
    <property type="entry name" value="WH-like_DNA-bd_sf"/>
</dbReference>
<proteinExistence type="inferred from homology"/>
<accession>A0ABP6QII2</accession>